<name>W4FKT6_APHAT</name>
<sequence>MQVVGGPQEERSRRLMRDPMMDAPTKEREFVVPVDFRMQEETYQEKFAAQHEEITFLKTYIEKLLNQLRRVLVKHNELEQLQTLCDPTTTHVADDGEDSMTPPPWFTSKEYMSPLFAAYEGRIKELESTCDKHRKDLDAFVAHATSLTSENDRLNQELTTALEKLIMHAEAPSSGGRGSSDFFATLTPVDSTADQLAEMNERLDFLMSENNLLAEQRSLVETELDECQRDIHDRDDQLLAMSHNFNQATVAIQELRDSCDHLKLEKQKCEVQVQQFAATIAQLEAQKETIASRVTGLQANVATYLNQIEEYERTISNVKAASEQKQLLVTKRYQGVCERLRELTTALDAKHKQVDEWQERHRGVVSELDLVKHDCEAMVKVMQNMEKQLNEYAAREEAVAELERSTVHKAHEAALERDQALAKEAQCRREIARLLEQKQLAASEYLKATDSAVDKLRRKLEGEVQHRADELKHAQAVIVTLKMQLETAFRTQQDAEKHVQECVAQGETRHQVFLDQHKQLADRVAVAEQLRDEAVAAESRLASVLAAKDGQFQKTVAELQDKLAVEHEHLSGLQRELDVRRSEIREALESNAAKDKQVACLTKEVADVRSEWNQKHKYQLDMYSQQVRDLKARLDMADGEVMKLKHDSAKTEHALRLEHSRMDAKYKTELEVASHRASRLKDDKTLVEAHLSDVHAKQSQYATKIIGLEQELADAHDQCSQWQMHVDEAERKSADVAAQLKLVLATQQQNLRADVELKSALDRVKLEKARLEREVAVRFALEEGHARRFVGAAEKSRGSATAPQGPPPPASQFECVLAAYGSGQGRHVDAVTRQVTLLWRHCYAR</sequence>
<dbReference type="OrthoDB" id="551053at2759"/>
<keyword evidence="1" id="KW-0175">Coiled coil</keyword>
<evidence type="ECO:0000256" key="1">
    <source>
        <dbReference type="SAM" id="Coils"/>
    </source>
</evidence>
<feature type="coiled-coil region" evidence="1">
    <location>
        <begin position="116"/>
        <end position="164"/>
    </location>
</feature>
<proteinExistence type="predicted"/>
<evidence type="ECO:0000313" key="2">
    <source>
        <dbReference type="EMBL" id="ETV67496.1"/>
    </source>
</evidence>
<dbReference type="AlphaFoldDB" id="W4FKT6"/>
<protein>
    <submittedName>
        <fullName evidence="2">Uncharacterized protein</fullName>
    </submittedName>
</protein>
<feature type="coiled-coil region" evidence="1">
    <location>
        <begin position="189"/>
        <end position="216"/>
    </location>
</feature>
<dbReference type="Gene3D" id="1.10.287.1490">
    <property type="match status" value="1"/>
</dbReference>
<organism evidence="2">
    <name type="scientific">Aphanomyces astaci</name>
    <name type="common">Crayfish plague agent</name>
    <dbReference type="NCBI Taxonomy" id="112090"/>
    <lineage>
        <taxon>Eukaryota</taxon>
        <taxon>Sar</taxon>
        <taxon>Stramenopiles</taxon>
        <taxon>Oomycota</taxon>
        <taxon>Saprolegniomycetes</taxon>
        <taxon>Saprolegniales</taxon>
        <taxon>Verrucalvaceae</taxon>
        <taxon>Aphanomyces</taxon>
    </lineage>
</organism>
<feature type="coiled-coil region" evidence="1">
    <location>
        <begin position="712"/>
        <end position="774"/>
    </location>
</feature>
<dbReference type="InterPro" id="IPR038911">
    <property type="entry name" value="SCLT1"/>
</dbReference>
<dbReference type="PANTHER" id="PTHR35970">
    <property type="entry name" value="SODIUM CHANNEL AND CLATHRIN LINKER 1"/>
    <property type="match status" value="1"/>
</dbReference>
<accession>W4FKT6</accession>
<dbReference type="RefSeq" id="XP_009843059.1">
    <property type="nucleotide sequence ID" value="XM_009844757.1"/>
</dbReference>
<dbReference type="GeneID" id="20818350"/>
<dbReference type="PANTHER" id="PTHR35970:SF1">
    <property type="entry name" value="SODIUM CHANNEL AND CLATHRIN LINKER 1"/>
    <property type="match status" value="1"/>
</dbReference>
<gene>
    <name evidence="2" type="ORF">H257_16354</name>
</gene>
<reference evidence="2" key="1">
    <citation type="submission" date="2013-12" db="EMBL/GenBank/DDBJ databases">
        <title>The Genome Sequence of Aphanomyces astaci APO3.</title>
        <authorList>
            <consortium name="The Broad Institute Genomics Platform"/>
            <person name="Russ C."/>
            <person name="Tyler B."/>
            <person name="van West P."/>
            <person name="Dieguez-Uribeondo J."/>
            <person name="Young S.K."/>
            <person name="Zeng Q."/>
            <person name="Gargeya S."/>
            <person name="Fitzgerald M."/>
            <person name="Abouelleil A."/>
            <person name="Alvarado L."/>
            <person name="Chapman S.B."/>
            <person name="Gainer-Dewar J."/>
            <person name="Goldberg J."/>
            <person name="Griggs A."/>
            <person name="Gujja S."/>
            <person name="Hansen M."/>
            <person name="Howarth C."/>
            <person name="Imamovic A."/>
            <person name="Ireland A."/>
            <person name="Larimer J."/>
            <person name="McCowan C."/>
            <person name="Murphy C."/>
            <person name="Pearson M."/>
            <person name="Poon T.W."/>
            <person name="Priest M."/>
            <person name="Roberts A."/>
            <person name="Saif S."/>
            <person name="Shea T."/>
            <person name="Sykes S."/>
            <person name="Wortman J."/>
            <person name="Nusbaum C."/>
            <person name="Birren B."/>
        </authorList>
    </citation>
    <scope>NUCLEOTIDE SEQUENCE [LARGE SCALE GENOMIC DNA]</scope>
    <source>
        <strain evidence="2">APO3</strain>
    </source>
</reference>
<dbReference type="GO" id="GO:0005814">
    <property type="term" value="C:centriole"/>
    <property type="evidence" value="ECO:0007669"/>
    <property type="project" value="TreeGrafter"/>
</dbReference>
<dbReference type="GO" id="GO:0060271">
    <property type="term" value="P:cilium assembly"/>
    <property type="evidence" value="ECO:0007669"/>
    <property type="project" value="TreeGrafter"/>
</dbReference>
<feature type="coiled-coil region" evidence="1">
    <location>
        <begin position="252"/>
        <end position="437"/>
    </location>
</feature>
<dbReference type="EMBL" id="KI913197">
    <property type="protein sequence ID" value="ETV67496.1"/>
    <property type="molecule type" value="Genomic_DNA"/>
</dbReference>
<dbReference type="VEuPathDB" id="FungiDB:H257_16354"/>
<dbReference type="STRING" id="112090.W4FKT6"/>
<feature type="coiled-coil region" evidence="1">
    <location>
        <begin position="613"/>
        <end position="647"/>
    </location>
</feature>
<feature type="coiled-coil region" evidence="1">
    <location>
        <begin position="527"/>
        <end position="576"/>
    </location>
</feature>